<reference evidence="2 3" key="1">
    <citation type="journal article" date="2021" name="Elife">
        <title>Chloroplast acquisition without the gene transfer in kleptoplastic sea slugs, Plakobranchus ocellatus.</title>
        <authorList>
            <person name="Maeda T."/>
            <person name="Takahashi S."/>
            <person name="Yoshida T."/>
            <person name="Shimamura S."/>
            <person name="Takaki Y."/>
            <person name="Nagai Y."/>
            <person name="Toyoda A."/>
            <person name="Suzuki Y."/>
            <person name="Arimoto A."/>
            <person name="Ishii H."/>
            <person name="Satoh N."/>
            <person name="Nishiyama T."/>
            <person name="Hasebe M."/>
            <person name="Maruyama T."/>
            <person name="Minagawa J."/>
            <person name="Obokata J."/>
            <person name="Shigenobu S."/>
        </authorList>
    </citation>
    <scope>NUCLEOTIDE SEQUENCE [LARGE SCALE GENOMIC DNA]</scope>
</reference>
<keyword evidence="1" id="KW-0472">Membrane</keyword>
<keyword evidence="1" id="KW-0812">Transmembrane</keyword>
<dbReference type="AlphaFoldDB" id="A0AAV4JMW4"/>
<accession>A0AAV4JMW4</accession>
<evidence type="ECO:0000313" key="2">
    <source>
        <dbReference type="EMBL" id="GFS24049.1"/>
    </source>
</evidence>
<keyword evidence="3" id="KW-1185">Reference proteome</keyword>
<dbReference type="Proteomes" id="UP000762676">
    <property type="component" value="Unassembled WGS sequence"/>
</dbReference>
<evidence type="ECO:0000313" key="3">
    <source>
        <dbReference type="Proteomes" id="UP000762676"/>
    </source>
</evidence>
<gene>
    <name evidence="2" type="ORF">ElyMa_001654200</name>
</gene>
<name>A0AAV4JMW4_9GAST</name>
<keyword evidence="1" id="KW-1133">Transmembrane helix</keyword>
<proteinExistence type="predicted"/>
<sequence length="131" mass="14625">MFLTVLAITQPACLGQRSGLLRSGHRDDHYGPRSRPDICLEVRREIVSPVKRVSGIITRLCARVPSLESRATLYCVLVVHQPWVALSAQKKVSNVVAVMTTTMMMMMIMMMMKMMMMTTTSRPISGLDLGP</sequence>
<feature type="transmembrane region" description="Helical" evidence="1">
    <location>
        <begin position="92"/>
        <end position="112"/>
    </location>
</feature>
<evidence type="ECO:0000256" key="1">
    <source>
        <dbReference type="SAM" id="Phobius"/>
    </source>
</evidence>
<evidence type="ECO:0008006" key="4">
    <source>
        <dbReference type="Google" id="ProtNLM"/>
    </source>
</evidence>
<comment type="caution">
    <text evidence="2">The sequence shown here is derived from an EMBL/GenBank/DDBJ whole genome shotgun (WGS) entry which is preliminary data.</text>
</comment>
<dbReference type="EMBL" id="BMAT01003363">
    <property type="protein sequence ID" value="GFS24049.1"/>
    <property type="molecule type" value="Genomic_DNA"/>
</dbReference>
<organism evidence="2 3">
    <name type="scientific">Elysia marginata</name>
    <dbReference type="NCBI Taxonomy" id="1093978"/>
    <lineage>
        <taxon>Eukaryota</taxon>
        <taxon>Metazoa</taxon>
        <taxon>Spiralia</taxon>
        <taxon>Lophotrochozoa</taxon>
        <taxon>Mollusca</taxon>
        <taxon>Gastropoda</taxon>
        <taxon>Heterobranchia</taxon>
        <taxon>Euthyneura</taxon>
        <taxon>Panpulmonata</taxon>
        <taxon>Sacoglossa</taxon>
        <taxon>Placobranchoidea</taxon>
        <taxon>Plakobranchidae</taxon>
        <taxon>Elysia</taxon>
    </lineage>
</organism>
<protein>
    <recommendedName>
        <fullName evidence="4">Secreted protein</fullName>
    </recommendedName>
</protein>